<dbReference type="EMBL" id="LAZR01012150">
    <property type="protein sequence ID" value="KKM32240.1"/>
    <property type="molecule type" value="Genomic_DNA"/>
</dbReference>
<sequence>MKEFYYYLRDNDNRPLVTVCLMQSNINFSRGVAICSNLDSPCKRVGRNIAHERASHAMKVQGSTCPMGREDAFHVINLLMDTPSFIGMDWKSKYMDKASLSLYETELIEKTGV</sequence>
<dbReference type="AlphaFoldDB" id="A0A0F9J7A8"/>
<organism evidence="1">
    <name type="scientific">marine sediment metagenome</name>
    <dbReference type="NCBI Taxonomy" id="412755"/>
    <lineage>
        <taxon>unclassified sequences</taxon>
        <taxon>metagenomes</taxon>
        <taxon>ecological metagenomes</taxon>
    </lineage>
</organism>
<accession>A0A0F9J7A8</accession>
<reference evidence="1" key="1">
    <citation type="journal article" date="2015" name="Nature">
        <title>Complex archaea that bridge the gap between prokaryotes and eukaryotes.</title>
        <authorList>
            <person name="Spang A."/>
            <person name="Saw J.H."/>
            <person name="Jorgensen S.L."/>
            <person name="Zaremba-Niedzwiedzka K."/>
            <person name="Martijn J."/>
            <person name="Lind A.E."/>
            <person name="van Eijk R."/>
            <person name="Schleper C."/>
            <person name="Guy L."/>
            <person name="Ettema T.J."/>
        </authorList>
    </citation>
    <scope>NUCLEOTIDE SEQUENCE</scope>
</reference>
<gene>
    <name evidence="1" type="ORF">LCGC14_1565890</name>
</gene>
<evidence type="ECO:0000313" key="1">
    <source>
        <dbReference type="EMBL" id="KKM32240.1"/>
    </source>
</evidence>
<comment type="caution">
    <text evidence="1">The sequence shown here is derived from an EMBL/GenBank/DDBJ whole genome shotgun (WGS) entry which is preliminary data.</text>
</comment>
<protein>
    <submittedName>
        <fullName evidence="1">Uncharacterized protein</fullName>
    </submittedName>
</protein>
<proteinExistence type="predicted"/>
<name>A0A0F9J7A8_9ZZZZ</name>